<accession>A0A157P245</accession>
<name>A0A157P245_9BORD</name>
<dbReference type="RefSeq" id="WP_268874732.1">
    <property type="nucleotide sequence ID" value="NZ_FKBS01000014.1"/>
</dbReference>
<reference evidence="1 2" key="1">
    <citation type="submission" date="2016-03" db="EMBL/GenBank/DDBJ databases">
        <authorList>
            <consortium name="Pathogen Informatics"/>
        </authorList>
    </citation>
    <scope>NUCLEOTIDE SEQUENCE [LARGE SCALE GENOMIC DNA]</scope>
    <source>
        <strain evidence="1 2">NCTC13364</strain>
    </source>
</reference>
<dbReference type="Proteomes" id="UP000077037">
    <property type="component" value="Unassembled WGS sequence"/>
</dbReference>
<proteinExistence type="predicted"/>
<sequence>MQIGEATYMRLRDPSPEEYFLDGPGKVFVAEIIGEDEINQA</sequence>
<protein>
    <submittedName>
        <fullName evidence="1">Uncharacterized protein</fullName>
    </submittedName>
</protein>
<dbReference type="AlphaFoldDB" id="A0A157P245"/>
<dbReference type="EMBL" id="FKBS01000014">
    <property type="protein sequence ID" value="SAI27521.1"/>
    <property type="molecule type" value="Genomic_DNA"/>
</dbReference>
<gene>
    <name evidence="1" type="ORF">SAMEA1982600_02174</name>
</gene>
<organism evidence="1 2">
    <name type="scientific">Bordetella ansorpii</name>
    <dbReference type="NCBI Taxonomy" id="288768"/>
    <lineage>
        <taxon>Bacteria</taxon>
        <taxon>Pseudomonadati</taxon>
        <taxon>Pseudomonadota</taxon>
        <taxon>Betaproteobacteria</taxon>
        <taxon>Burkholderiales</taxon>
        <taxon>Alcaligenaceae</taxon>
        <taxon>Bordetella</taxon>
    </lineage>
</organism>
<evidence type="ECO:0000313" key="1">
    <source>
        <dbReference type="EMBL" id="SAI27521.1"/>
    </source>
</evidence>
<evidence type="ECO:0000313" key="2">
    <source>
        <dbReference type="Proteomes" id="UP000077037"/>
    </source>
</evidence>